<protein>
    <submittedName>
        <fullName evidence="2">Uncharacterized protein</fullName>
    </submittedName>
</protein>
<organism evidence="2 3">
    <name type="scientific">Lactuca virosa</name>
    <dbReference type="NCBI Taxonomy" id="75947"/>
    <lineage>
        <taxon>Eukaryota</taxon>
        <taxon>Viridiplantae</taxon>
        <taxon>Streptophyta</taxon>
        <taxon>Embryophyta</taxon>
        <taxon>Tracheophyta</taxon>
        <taxon>Spermatophyta</taxon>
        <taxon>Magnoliopsida</taxon>
        <taxon>eudicotyledons</taxon>
        <taxon>Gunneridae</taxon>
        <taxon>Pentapetalae</taxon>
        <taxon>asterids</taxon>
        <taxon>campanulids</taxon>
        <taxon>Asterales</taxon>
        <taxon>Asteraceae</taxon>
        <taxon>Cichorioideae</taxon>
        <taxon>Cichorieae</taxon>
        <taxon>Lactucinae</taxon>
        <taxon>Lactuca</taxon>
    </lineage>
</organism>
<dbReference type="AlphaFoldDB" id="A0AAU9MF67"/>
<accession>A0AAU9MF67</accession>
<sequence>MERENRSSFIDKGKSIARAVTGEGTSKVVPDKDMKKVKIGSRELTRMTEVCTIIFVEVWVSFKAEKSCKIFSSNAGIQNDLSQGFMDEGKWDEFGNNEDGE</sequence>
<keyword evidence="3" id="KW-1185">Reference proteome</keyword>
<comment type="caution">
    <text evidence="2">The sequence shown here is derived from an EMBL/GenBank/DDBJ whole genome shotgun (WGS) entry which is preliminary data.</text>
</comment>
<evidence type="ECO:0000313" key="3">
    <source>
        <dbReference type="Proteomes" id="UP001157418"/>
    </source>
</evidence>
<dbReference type="EMBL" id="CAKMRJ010000344">
    <property type="protein sequence ID" value="CAH1419473.1"/>
    <property type="molecule type" value="Genomic_DNA"/>
</dbReference>
<reference evidence="2 3" key="1">
    <citation type="submission" date="2022-01" db="EMBL/GenBank/DDBJ databases">
        <authorList>
            <person name="Xiong W."/>
            <person name="Schranz E."/>
        </authorList>
    </citation>
    <scope>NUCLEOTIDE SEQUENCE [LARGE SCALE GENOMIC DNA]</scope>
</reference>
<name>A0AAU9MF67_9ASTR</name>
<evidence type="ECO:0000313" key="2">
    <source>
        <dbReference type="EMBL" id="CAH1419473.1"/>
    </source>
</evidence>
<proteinExistence type="predicted"/>
<gene>
    <name evidence="2" type="ORF">LVIROSA_LOCUS7001</name>
</gene>
<dbReference type="Proteomes" id="UP001157418">
    <property type="component" value="Unassembled WGS sequence"/>
</dbReference>
<feature type="region of interest" description="Disordered" evidence="1">
    <location>
        <begin position="79"/>
        <end position="101"/>
    </location>
</feature>
<evidence type="ECO:0000256" key="1">
    <source>
        <dbReference type="SAM" id="MobiDB-lite"/>
    </source>
</evidence>